<dbReference type="InterPro" id="IPR016197">
    <property type="entry name" value="Chromo-like_dom_sf"/>
</dbReference>
<comment type="subcellular location">
    <subcellularLocation>
        <location evidence="1">Nucleus</location>
    </subcellularLocation>
</comment>
<keyword evidence="2" id="KW-0539">Nucleus</keyword>
<name>A0AAJ7TB13_PETMA</name>
<sequence>MASELYEVEKIIDKRKTRKGRIEYLVRWRGFNSDGDTWEPEHHLTTCTEYIKEFDECQRLSFNKAQEVANKQIPRSPLQPQLQRTSLPNIITEKESLAYSQTRKSSFSFIGRSPMDLSQTGIKVLVPKLESRGSNLLTSLHGTVNATSDFIFKDELGNAAQAPGEERLRGEKIILTPNGGSPTERAKMGSRAMRPQGRITVQLMAKQICRLDKASALVGDSKDEHLGQDSQSQASILEPQVSLPLVFPAPGQPSPSLSNAVPQEGIPPPYGSGAHVGSTAVGGAPTVGSGVGGSAGNGKRAVGDERQGLQLDKRQRCSVRQTETSCRYRNIVVRKLDGYTHIQLSTKNAGNSLSVEVMKEIQKAMGNAACDENRLLLLGAVGNVFCSGLDFLPFVNGLADNPEGGSSRMVDAIREFVNVFIHFQKPIVAAIGGPAVGLGAALLALCDLVWASDKAWFQTPYTATGQTPDGCSSFTFPRAMGTLAANEVLFCGRKLTALQACEMGLVSQVLWSSTFSQEVVVRVKELASCQLTVLEETKKLLRCGLTAELEAANQRECAALQRIWSSVEGMDSLLKYLQKRKMEDL</sequence>
<dbReference type="GO" id="GO:0005634">
    <property type="term" value="C:nucleus"/>
    <property type="evidence" value="ECO:0007669"/>
    <property type="project" value="UniProtKB-SubCell"/>
</dbReference>
<dbReference type="SUPFAM" id="SSF52096">
    <property type="entry name" value="ClpP/crotonase"/>
    <property type="match status" value="1"/>
</dbReference>
<dbReference type="PROSITE" id="PS00598">
    <property type="entry name" value="CHROMO_1"/>
    <property type="match status" value="1"/>
</dbReference>
<dbReference type="PANTHER" id="PTHR43684:SF5">
    <property type="entry name" value="CHROMODOMAIN Y-LIKE PROTEIN"/>
    <property type="match status" value="1"/>
</dbReference>
<dbReference type="InterPro" id="IPR051053">
    <property type="entry name" value="ECH/Chromodomain_protein"/>
</dbReference>
<dbReference type="PANTHER" id="PTHR43684">
    <property type="match status" value="1"/>
</dbReference>
<dbReference type="RefSeq" id="XP_032813660.1">
    <property type="nucleotide sequence ID" value="XM_032957769.1"/>
</dbReference>
<evidence type="ECO:0000259" key="4">
    <source>
        <dbReference type="PROSITE" id="PS50013"/>
    </source>
</evidence>
<dbReference type="GO" id="GO:0003714">
    <property type="term" value="F:transcription corepressor activity"/>
    <property type="evidence" value="ECO:0007669"/>
    <property type="project" value="TreeGrafter"/>
</dbReference>
<evidence type="ECO:0000256" key="1">
    <source>
        <dbReference type="ARBA" id="ARBA00004123"/>
    </source>
</evidence>
<evidence type="ECO:0000313" key="6">
    <source>
        <dbReference type="RefSeq" id="XP_032813660.1"/>
    </source>
</evidence>
<dbReference type="PRINTS" id="PR00504">
    <property type="entry name" value="CHROMODOMAIN"/>
</dbReference>
<dbReference type="InterPro" id="IPR000953">
    <property type="entry name" value="Chromo/chromo_shadow_dom"/>
</dbReference>
<gene>
    <name evidence="6" type="primary">LOC116944256</name>
</gene>
<feature type="domain" description="Chromo" evidence="4">
    <location>
        <begin position="6"/>
        <end position="66"/>
    </location>
</feature>
<reference evidence="6" key="1">
    <citation type="submission" date="2025-08" db="UniProtKB">
        <authorList>
            <consortium name="RefSeq"/>
        </authorList>
    </citation>
    <scope>IDENTIFICATION</scope>
    <source>
        <tissue evidence="6">Sperm</tissue>
    </source>
</reference>
<dbReference type="Pfam" id="PF00378">
    <property type="entry name" value="ECH_1"/>
    <property type="match status" value="1"/>
</dbReference>
<evidence type="ECO:0000256" key="2">
    <source>
        <dbReference type="ARBA" id="ARBA00023242"/>
    </source>
</evidence>
<dbReference type="Pfam" id="PF00385">
    <property type="entry name" value="Chromo"/>
    <property type="match status" value="1"/>
</dbReference>
<dbReference type="Gene3D" id="2.40.50.40">
    <property type="match status" value="1"/>
</dbReference>
<dbReference type="InterPro" id="IPR029045">
    <property type="entry name" value="ClpP/crotonase-like_dom_sf"/>
</dbReference>
<dbReference type="AlphaFoldDB" id="A0AAJ7TB13"/>
<proteinExistence type="predicted"/>
<dbReference type="Proteomes" id="UP001318040">
    <property type="component" value="Chromosome 20"/>
</dbReference>
<evidence type="ECO:0000256" key="3">
    <source>
        <dbReference type="SAM" id="MobiDB-lite"/>
    </source>
</evidence>
<dbReference type="InterPro" id="IPR001753">
    <property type="entry name" value="Enoyl-CoA_hydra/iso"/>
</dbReference>
<dbReference type="Gene3D" id="3.90.226.10">
    <property type="entry name" value="2-enoyl-CoA Hydratase, Chain A, domain 1"/>
    <property type="match status" value="1"/>
</dbReference>
<dbReference type="SUPFAM" id="SSF54160">
    <property type="entry name" value="Chromo domain-like"/>
    <property type="match status" value="1"/>
</dbReference>
<dbReference type="GeneID" id="116944256"/>
<dbReference type="KEGG" id="pmrn:116944256"/>
<dbReference type="Gene3D" id="1.10.12.10">
    <property type="entry name" value="Lyase 2-enoyl-coa Hydratase, Chain A, domain 2"/>
    <property type="match status" value="1"/>
</dbReference>
<evidence type="ECO:0000313" key="5">
    <source>
        <dbReference type="Proteomes" id="UP001318040"/>
    </source>
</evidence>
<organism evidence="5 6">
    <name type="scientific">Petromyzon marinus</name>
    <name type="common">Sea lamprey</name>
    <dbReference type="NCBI Taxonomy" id="7757"/>
    <lineage>
        <taxon>Eukaryota</taxon>
        <taxon>Metazoa</taxon>
        <taxon>Chordata</taxon>
        <taxon>Craniata</taxon>
        <taxon>Vertebrata</taxon>
        <taxon>Cyclostomata</taxon>
        <taxon>Hyperoartia</taxon>
        <taxon>Petromyzontiformes</taxon>
        <taxon>Petromyzontidae</taxon>
        <taxon>Petromyzon</taxon>
    </lineage>
</organism>
<feature type="region of interest" description="Disordered" evidence="3">
    <location>
        <begin position="281"/>
        <end position="307"/>
    </location>
</feature>
<accession>A0AAJ7TB13</accession>
<dbReference type="CDD" id="cd06558">
    <property type="entry name" value="crotonase-like"/>
    <property type="match status" value="1"/>
</dbReference>
<dbReference type="InterPro" id="IPR023780">
    <property type="entry name" value="Chromo_domain"/>
</dbReference>
<dbReference type="SMART" id="SM00298">
    <property type="entry name" value="CHROMO"/>
    <property type="match status" value="1"/>
</dbReference>
<keyword evidence="5" id="KW-1185">Reference proteome</keyword>
<dbReference type="CDD" id="cd18634">
    <property type="entry name" value="CD_CDY"/>
    <property type="match status" value="1"/>
</dbReference>
<dbReference type="InterPro" id="IPR017984">
    <property type="entry name" value="Chromo_dom_subgr"/>
</dbReference>
<protein>
    <submittedName>
        <fullName evidence="6">Chromodomain Y-like protein 2 isoform X1</fullName>
    </submittedName>
</protein>
<dbReference type="PROSITE" id="PS50013">
    <property type="entry name" value="CHROMO_2"/>
    <property type="match status" value="1"/>
</dbReference>
<dbReference type="InterPro" id="IPR014748">
    <property type="entry name" value="Enoyl-CoA_hydra_C"/>
</dbReference>
<dbReference type="InterPro" id="IPR023779">
    <property type="entry name" value="Chromodomain_CS"/>
</dbReference>